<feature type="transmembrane region" description="Helical" evidence="6">
    <location>
        <begin position="320"/>
        <end position="338"/>
    </location>
</feature>
<feature type="region of interest" description="Disordered" evidence="5">
    <location>
        <begin position="1"/>
        <end position="67"/>
    </location>
</feature>
<dbReference type="GO" id="GO:0005774">
    <property type="term" value="C:vacuolar membrane"/>
    <property type="evidence" value="ECO:0007669"/>
    <property type="project" value="TreeGrafter"/>
</dbReference>
<feature type="transmembrane region" description="Helical" evidence="6">
    <location>
        <begin position="246"/>
        <end position="270"/>
    </location>
</feature>
<dbReference type="Proteomes" id="UP001054837">
    <property type="component" value="Unassembled WGS sequence"/>
</dbReference>
<comment type="subcellular location">
    <subcellularLocation>
        <location evidence="1">Membrane</location>
        <topology evidence="1">Multi-pass membrane protein</topology>
    </subcellularLocation>
</comment>
<evidence type="ECO:0000313" key="9">
    <source>
        <dbReference type="Proteomes" id="UP001054837"/>
    </source>
</evidence>
<evidence type="ECO:0000256" key="3">
    <source>
        <dbReference type="ARBA" id="ARBA00022989"/>
    </source>
</evidence>
<dbReference type="SUPFAM" id="SSF103473">
    <property type="entry name" value="MFS general substrate transporter"/>
    <property type="match status" value="1"/>
</dbReference>
<evidence type="ECO:0000313" key="8">
    <source>
        <dbReference type="EMBL" id="GIY74761.1"/>
    </source>
</evidence>
<keyword evidence="3 6" id="KW-1133">Transmembrane helix</keyword>
<sequence>MASAYPSSQGSSEESREHTPLLNGPEPARIVHHDHNQLPPLYDDEDDEEDHRDQPQPDQPQAPRRQNTTKVGAFLHLIKGNIGTGILAMSIAISNFGLVASVIGISVLGLCSGYCMWLLVYSSKIAVGLKKRRDAQEDTRRRRENLLVNNAPRPVDLRNFDCSTGENQNQAAEDQNGPCNVRRIKITFDYAETAFEAFKYGPQRFTCLARPVRFTVNLLLILTQFGFCCAYYLFVGQSIHEVSVHMQVFVGHTAVTIMAALLPVVMALNFIPDLEKLSIVSSAGVVLQAIGLVLMISFFVTGPLSDTYITYIAPYKKWPLFFGTAMFSFEGIGVVLPVENQMKKKRSFKCILIGAMTAVTVMYIVFGSVGYVKYGSDVEPSITFNLPIGGFSEAIRLIFALAILLSYPLQMHVPFTFILPFLKKKIFYRHWNKRLDIIVDLVLRMILVSITFGIAVWCGSMLDILMAFIGSLASSLLALVLPPLIHWVTIDKYDIKRKKVLIGFNIFLALFGVVGMISGVCTSVWIMTQKNITEEVALFHSYVHYH</sequence>
<keyword evidence="2 6" id="KW-0812">Transmembrane</keyword>
<feature type="transmembrane region" description="Helical" evidence="6">
    <location>
        <begin position="214"/>
        <end position="234"/>
    </location>
</feature>
<keyword evidence="9" id="KW-1185">Reference proteome</keyword>
<feature type="compositionally biased region" description="Polar residues" evidence="5">
    <location>
        <begin position="1"/>
        <end position="12"/>
    </location>
</feature>
<protein>
    <recommendedName>
        <fullName evidence="7">Amino acid transporter transmembrane domain-containing protein</fullName>
    </recommendedName>
</protein>
<comment type="caution">
    <text evidence="8">The sequence shown here is derived from an EMBL/GenBank/DDBJ whole genome shotgun (WGS) entry which is preliminary data.</text>
</comment>
<proteinExistence type="predicted"/>
<feature type="transmembrane region" description="Helical" evidence="6">
    <location>
        <begin position="394"/>
        <end position="421"/>
    </location>
</feature>
<evidence type="ECO:0000256" key="5">
    <source>
        <dbReference type="SAM" id="MobiDB-lite"/>
    </source>
</evidence>
<feature type="domain" description="Amino acid transporter transmembrane" evidence="7">
    <location>
        <begin position="68"/>
        <end position="126"/>
    </location>
</feature>
<evidence type="ECO:0000259" key="7">
    <source>
        <dbReference type="Pfam" id="PF01490"/>
    </source>
</evidence>
<evidence type="ECO:0000256" key="1">
    <source>
        <dbReference type="ARBA" id="ARBA00004141"/>
    </source>
</evidence>
<dbReference type="PANTHER" id="PTHR22950:SF349">
    <property type="entry name" value="AMINO ACID TRANSPORTER TRANSMEMBRANE DOMAIN-CONTAINING PROTEIN"/>
    <property type="match status" value="1"/>
</dbReference>
<feature type="transmembrane region" description="Helical" evidence="6">
    <location>
        <begin position="441"/>
        <end position="462"/>
    </location>
</feature>
<feature type="transmembrane region" description="Helical" evidence="6">
    <location>
        <begin position="73"/>
        <end position="93"/>
    </location>
</feature>
<reference evidence="8 9" key="1">
    <citation type="submission" date="2021-06" db="EMBL/GenBank/DDBJ databases">
        <title>Caerostris darwini draft genome.</title>
        <authorList>
            <person name="Kono N."/>
            <person name="Arakawa K."/>
        </authorList>
    </citation>
    <scope>NUCLEOTIDE SEQUENCE [LARGE SCALE GENOMIC DNA]</scope>
</reference>
<dbReference type="PANTHER" id="PTHR22950">
    <property type="entry name" value="AMINO ACID TRANSPORTER"/>
    <property type="match status" value="1"/>
</dbReference>
<organism evidence="8 9">
    <name type="scientific">Caerostris darwini</name>
    <dbReference type="NCBI Taxonomy" id="1538125"/>
    <lineage>
        <taxon>Eukaryota</taxon>
        <taxon>Metazoa</taxon>
        <taxon>Ecdysozoa</taxon>
        <taxon>Arthropoda</taxon>
        <taxon>Chelicerata</taxon>
        <taxon>Arachnida</taxon>
        <taxon>Araneae</taxon>
        <taxon>Araneomorphae</taxon>
        <taxon>Entelegynae</taxon>
        <taxon>Araneoidea</taxon>
        <taxon>Araneidae</taxon>
        <taxon>Caerostris</taxon>
    </lineage>
</organism>
<feature type="transmembrane region" description="Helical" evidence="6">
    <location>
        <begin position="277"/>
        <end position="300"/>
    </location>
</feature>
<feature type="transmembrane region" description="Helical" evidence="6">
    <location>
        <begin position="99"/>
        <end position="121"/>
    </location>
</feature>
<keyword evidence="4 6" id="KW-0472">Membrane</keyword>
<evidence type="ECO:0000256" key="4">
    <source>
        <dbReference type="ARBA" id="ARBA00023136"/>
    </source>
</evidence>
<dbReference type="EMBL" id="BPLQ01013784">
    <property type="protein sequence ID" value="GIY74761.1"/>
    <property type="molecule type" value="Genomic_DNA"/>
</dbReference>
<feature type="transmembrane region" description="Helical" evidence="6">
    <location>
        <begin position="468"/>
        <end position="488"/>
    </location>
</feature>
<feature type="domain" description="Amino acid transporter transmembrane" evidence="7">
    <location>
        <begin position="193"/>
        <end position="521"/>
    </location>
</feature>
<dbReference type="Pfam" id="PF01490">
    <property type="entry name" value="Aa_trans"/>
    <property type="match status" value="2"/>
</dbReference>
<evidence type="ECO:0000256" key="6">
    <source>
        <dbReference type="SAM" id="Phobius"/>
    </source>
</evidence>
<accession>A0AAV4VYB2</accession>
<dbReference type="AlphaFoldDB" id="A0AAV4VYB2"/>
<gene>
    <name evidence="8" type="primary">SLC36A4</name>
    <name evidence="8" type="ORF">CDAR_611261</name>
</gene>
<dbReference type="InterPro" id="IPR013057">
    <property type="entry name" value="AA_transpt_TM"/>
</dbReference>
<name>A0AAV4VYB2_9ARAC</name>
<feature type="transmembrane region" description="Helical" evidence="6">
    <location>
        <begin position="350"/>
        <end position="374"/>
    </location>
</feature>
<dbReference type="GO" id="GO:0015179">
    <property type="term" value="F:L-amino acid transmembrane transporter activity"/>
    <property type="evidence" value="ECO:0007669"/>
    <property type="project" value="TreeGrafter"/>
</dbReference>
<evidence type="ECO:0000256" key="2">
    <source>
        <dbReference type="ARBA" id="ARBA00022692"/>
    </source>
</evidence>
<feature type="transmembrane region" description="Helical" evidence="6">
    <location>
        <begin position="500"/>
        <end position="526"/>
    </location>
</feature>
<dbReference type="InterPro" id="IPR036259">
    <property type="entry name" value="MFS_trans_sf"/>
</dbReference>